<proteinExistence type="predicted"/>
<dbReference type="SUPFAM" id="SSF63380">
    <property type="entry name" value="Riboflavin synthase domain-like"/>
    <property type="match status" value="1"/>
</dbReference>
<dbReference type="Proteomes" id="UP000054560">
    <property type="component" value="Unassembled WGS sequence"/>
</dbReference>
<keyword evidence="3" id="KW-1185">Reference proteome</keyword>
<dbReference type="InterPro" id="IPR017938">
    <property type="entry name" value="Riboflavin_synthase-like_b-brl"/>
</dbReference>
<dbReference type="RefSeq" id="XP_014143983.1">
    <property type="nucleotide sequence ID" value="XM_014288508.1"/>
</dbReference>
<sequence>ESYPHEYSPHWCGAGLEAAHTVRVLDVKRLTNQKAVKNVDAISLDLTGTPLKYEPGDAFGVLARNSD</sequence>
<feature type="non-terminal residue" evidence="2">
    <location>
        <position position="67"/>
    </location>
</feature>
<evidence type="ECO:0000313" key="3">
    <source>
        <dbReference type="Proteomes" id="UP000054560"/>
    </source>
</evidence>
<dbReference type="GeneID" id="25917901"/>
<dbReference type="Pfam" id="PF00667">
    <property type="entry name" value="FAD_binding_1"/>
    <property type="match status" value="1"/>
</dbReference>
<feature type="non-terminal residue" evidence="2">
    <location>
        <position position="1"/>
    </location>
</feature>
<evidence type="ECO:0000259" key="1">
    <source>
        <dbReference type="Pfam" id="PF00667"/>
    </source>
</evidence>
<feature type="domain" description="Sulfite reductase [NADPH] flavoprotein alpha-component-like FAD-binding" evidence="1">
    <location>
        <begin position="20"/>
        <end position="66"/>
    </location>
</feature>
<dbReference type="EMBL" id="KQ252210">
    <property type="protein sequence ID" value="KNC70081.1"/>
    <property type="molecule type" value="Genomic_DNA"/>
</dbReference>
<reference evidence="2 3" key="1">
    <citation type="submission" date="2011-02" db="EMBL/GenBank/DDBJ databases">
        <title>The Genome Sequence of Sphaeroforma arctica JP610.</title>
        <authorList>
            <consortium name="The Broad Institute Genome Sequencing Platform"/>
            <person name="Russ C."/>
            <person name="Cuomo C."/>
            <person name="Young S.K."/>
            <person name="Zeng Q."/>
            <person name="Gargeya S."/>
            <person name="Alvarado L."/>
            <person name="Berlin A."/>
            <person name="Chapman S.B."/>
            <person name="Chen Z."/>
            <person name="Freedman E."/>
            <person name="Gellesch M."/>
            <person name="Goldberg J."/>
            <person name="Griggs A."/>
            <person name="Gujja S."/>
            <person name="Heilman E."/>
            <person name="Heiman D."/>
            <person name="Howarth C."/>
            <person name="Mehta T."/>
            <person name="Neiman D."/>
            <person name="Pearson M."/>
            <person name="Roberts A."/>
            <person name="Saif S."/>
            <person name="Shea T."/>
            <person name="Shenoy N."/>
            <person name="Sisk P."/>
            <person name="Stolte C."/>
            <person name="Sykes S."/>
            <person name="White J."/>
            <person name="Yandava C."/>
            <person name="Burger G."/>
            <person name="Gray M.W."/>
            <person name="Holland P.W.H."/>
            <person name="King N."/>
            <person name="Lang F.B.F."/>
            <person name="Roger A.J."/>
            <person name="Ruiz-Trillo I."/>
            <person name="Haas B."/>
            <person name="Nusbaum C."/>
            <person name="Birren B."/>
        </authorList>
    </citation>
    <scope>NUCLEOTIDE SEQUENCE [LARGE SCALE GENOMIC DNA]</scope>
    <source>
        <strain evidence="2 3">JP610</strain>
    </source>
</reference>
<dbReference type="Gene3D" id="2.40.30.10">
    <property type="entry name" value="Translation factors"/>
    <property type="match status" value="1"/>
</dbReference>
<protein>
    <recommendedName>
        <fullName evidence="1">Sulfite reductase [NADPH] flavoprotein alpha-component-like FAD-binding domain-containing protein</fullName>
    </recommendedName>
</protein>
<organism evidence="2 3">
    <name type="scientific">Sphaeroforma arctica JP610</name>
    <dbReference type="NCBI Taxonomy" id="667725"/>
    <lineage>
        <taxon>Eukaryota</taxon>
        <taxon>Ichthyosporea</taxon>
        <taxon>Ichthyophonida</taxon>
        <taxon>Sphaeroforma</taxon>
    </lineage>
</organism>
<name>A0A0L0F0B8_9EUKA</name>
<dbReference type="InterPro" id="IPR003097">
    <property type="entry name" value="CysJ-like_FAD-binding"/>
</dbReference>
<gene>
    <name evidence="2" type="ORF">SARC_17397</name>
</gene>
<dbReference type="GO" id="GO:0016491">
    <property type="term" value="F:oxidoreductase activity"/>
    <property type="evidence" value="ECO:0007669"/>
    <property type="project" value="InterPro"/>
</dbReference>
<accession>A0A0L0F0B8</accession>
<evidence type="ECO:0000313" key="2">
    <source>
        <dbReference type="EMBL" id="KNC70081.1"/>
    </source>
</evidence>
<dbReference type="AlphaFoldDB" id="A0A0L0F0B8"/>